<dbReference type="NCBIfam" id="TIGR00762">
    <property type="entry name" value="DegV"/>
    <property type="match status" value="1"/>
</dbReference>
<dbReference type="PATRIC" id="fig|449659.4.peg.2228"/>
<keyword evidence="2" id="KW-0446">Lipid-binding</keyword>
<evidence type="ECO:0000256" key="1">
    <source>
        <dbReference type="ARBA" id="ARBA00003238"/>
    </source>
</evidence>
<accession>A0A0R2LIN8</accession>
<dbReference type="Pfam" id="PF02645">
    <property type="entry name" value="DegV"/>
    <property type="match status" value="1"/>
</dbReference>
<dbReference type="Gene3D" id="3.40.50.10170">
    <property type="match status" value="1"/>
</dbReference>
<dbReference type="PANTHER" id="PTHR33434">
    <property type="entry name" value="DEGV DOMAIN-CONTAINING PROTEIN DR_1986-RELATED"/>
    <property type="match status" value="1"/>
</dbReference>
<keyword evidence="4" id="KW-1185">Reference proteome</keyword>
<protein>
    <recommendedName>
        <fullName evidence="5">DegV family protein</fullName>
    </recommendedName>
</protein>
<proteinExistence type="predicted"/>
<evidence type="ECO:0000313" key="4">
    <source>
        <dbReference type="Proteomes" id="UP000051886"/>
    </source>
</evidence>
<dbReference type="GO" id="GO:0008289">
    <property type="term" value="F:lipid binding"/>
    <property type="evidence" value="ECO:0007669"/>
    <property type="project" value="UniProtKB-KW"/>
</dbReference>
<dbReference type="InterPro" id="IPR043168">
    <property type="entry name" value="DegV_C"/>
</dbReference>
<dbReference type="PROSITE" id="PS51482">
    <property type="entry name" value="DEGV"/>
    <property type="match status" value="1"/>
</dbReference>
<gene>
    <name evidence="3" type="ORF">IV66_GL002167</name>
</gene>
<evidence type="ECO:0000256" key="2">
    <source>
        <dbReference type="ARBA" id="ARBA00023121"/>
    </source>
</evidence>
<dbReference type="InterPro" id="IPR050270">
    <property type="entry name" value="DegV_domain_contain"/>
</dbReference>
<name>A0A0R2LIN8_9LACO</name>
<evidence type="ECO:0008006" key="5">
    <source>
        <dbReference type="Google" id="ProtNLM"/>
    </source>
</evidence>
<dbReference type="SUPFAM" id="SSF82549">
    <property type="entry name" value="DAK1/DegV-like"/>
    <property type="match status" value="1"/>
</dbReference>
<comment type="function">
    <text evidence="1">May bind long-chain fatty acids, such as palmitate, and may play a role in lipid transport or fatty acid metabolism.</text>
</comment>
<dbReference type="InterPro" id="IPR003797">
    <property type="entry name" value="DegV"/>
</dbReference>
<sequence>MDIKLNMKIAILTDSAAVIDEQLHQQANIKILQIPILLDNKTYKPSDLPAVEEVAALKEATLCTVTEEQIPLSDINACVSTLATAGYTDVICIHIANSISGLGSNLKTFTENNRLPIKLHLFDSHSLGQAQGFLVKKADTLIKRGLNVSEVLQELTNCRQQLHTLLIMEDLKNLRRTGSISNGSHHYNNSLLPQKNVLHFSRAGELEVLSSSSRNKKIAHSIVEKLHKYLPTDDFEKQLSIMADSTVLLEKYSSYIHAKLPELTLTTDLCTPTIFTFTGPKATLISWHE</sequence>
<organism evidence="3 4">
    <name type="scientific">Ligilactobacillus pobuzihii</name>
    <dbReference type="NCBI Taxonomy" id="449659"/>
    <lineage>
        <taxon>Bacteria</taxon>
        <taxon>Bacillati</taxon>
        <taxon>Bacillota</taxon>
        <taxon>Bacilli</taxon>
        <taxon>Lactobacillales</taxon>
        <taxon>Lactobacillaceae</taxon>
        <taxon>Ligilactobacillus</taxon>
    </lineage>
</organism>
<reference evidence="3 4" key="1">
    <citation type="journal article" date="2015" name="Genome Announc.">
        <title>Expanding the biotechnology potential of lactobacilli through comparative genomics of 213 strains and associated genera.</title>
        <authorList>
            <person name="Sun Z."/>
            <person name="Harris H.M."/>
            <person name="McCann A."/>
            <person name="Guo C."/>
            <person name="Argimon S."/>
            <person name="Zhang W."/>
            <person name="Yang X."/>
            <person name="Jeffery I.B."/>
            <person name="Cooney J.C."/>
            <person name="Kagawa T.F."/>
            <person name="Liu W."/>
            <person name="Song Y."/>
            <person name="Salvetti E."/>
            <person name="Wrobel A."/>
            <person name="Rasinkangas P."/>
            <person name="Parkhill J."/>
            <person name="Rea M.C."/>
            <person name="O'Sullivan O."/>
            <person name="Ritari J."/>
            <person name="Douillard F.P."/>
            <person name="Paul Ross R."/>
            <person name="Yang R."/>
            <person name="Briner A.E."/>
            <person name="Felis G.E."/>
            <person name="de Vos W.M."/>
            <person name="Barrangou R."/>
            <person name="Klaenhammer T.R."/>
            <person name="Caufield P.W."/>
            <person name="Cui Y."/>
            <person name="Zhang H."/>
            <person name="O'Toole P.W."/>
        </authorList>
    </citation>
    <scope>NUCLEOTIDE SEQUENCE [LARGE SCALE GENOMIC DNA]</scope>
    <source>
        <strain evidence="3 4">NBRC 103219</strain>
    </source>
</reference>
<dbReference type="STRING" id="449659.IV66_GL002167"/>
<dbReference type="PANTHER" id="PTHR33434:SF2">
    <property type="entry name" value="FATTY ACID-BINDING PROTEIN TM_1468"/>
    <property type="match status" value="1"/>
</dbReference>
<dbReference type="Gene3D" id="3.30.1180.10">
    <property type="match status" value="1"/>
</dbReference>
<evidence type="ECO:0000313" key="3">
    <source>
        <dbReference type="EMBL" id="KRO01652.1"/>
    </source>
</evidence>
<comment type="caution">
    <text evidence="3">The sequence shown here is derived from an EMBL/GenBank/DDBJ whole genome shotgun (WGS) entry which is preliminary data.</text>
</comment>
<dbReference type="Proteomes" id="UP000051886">
    <property type="component" value="Unassembled WGS sequence"/>
</dbReference>
<dbReference type="AlphaFoldDB" id="A0A0R2LIN8"/>
<dbReference type="EMBL" id="JQCN01000007">
    <property type="protein sequence ID" value="KRO01652.1"/>
    <property type="molecule type" value="Genomic_DNA"/>
</dbReference>